<comment type="caution">
    <text evidence="2">The sequence shown here is derived from an EMBL/GenBank/DDBJ whole genome shotgun (WGS) entry which is preliminary data.</text>
</comment>
<proteinExistence type="predicted"/>
<keyword evidence="3" id="KW-1185">Reference proteome</keyword>
<accession>A0A9W5XZZ6</accession>
<dbReference type="Proteomes" id="UP001057868">
    <property type="component" value="Unassembled WGS sequence"/>
</dbReference>
<keyword evidence="1" id="KW-0812">Transmembrane</keyword>
<sequence length="72" mass="8238">MVDSITNSIVDMRNMALSKYEAWFLVLLAVLLVLAAVLIVAMTIWCVTHGHGTFTGNYSWKDFWTLNVKCQW</sequence>
<evidence type="ECO:0000313" key="2">
    <source>
        <dbReference type="EMBL" id="GKU24082.1"/>
    </source>
</evidence>
<evidence type="ECO:0000256" key="1">
    <source>
        <dbReference type="SAM" id="Phobius"/>
    </source>
</evidence>
<name>A0A9W5XZZ6_9CLOT</name>
<dbReference type="AlphaFoldDB" id="A0A9W5XZZ6"/>
<evidence type="ECO:0000313" key="3">
    <source>
        <dbReference type="Proteomes" id="UP001057868"/>
    </source>
</evidence>
<feature type="transmembrane region" description="Helical" evidence="1">
    <location>
        <begin position="22"/>
        <end position="45"/>
    </location>
</feature>
<keyword evidence="1" id="KW-0472">Membrane</keyword>
<gene>
    <name evidence="2" type="ORF">CFOLD11_09080</name>
</gene>
<dbReference type="RefSeq" id="WP_261851103.1">
    <property type="nucleotide sequence ID" value="NZ_BQXY01000001.1"/>
</dbReference>
<protein>
    <submittedName>
        <fullName evidence="2">Uncharacterized protein</fullName>
    </submittedName>
</protein>
<reference evidence="2" key="1">
    <citation type="journal article" date="2023" name="Int. J. Syst. Evol. Microbiol.">
        <title>&lt;i&gt;Clostridium folliculivorans&lt;/i&gt; sp. nov., isolated from soil samples of an organic paddy in Japan.</title>
        <authorList>
            <person name="Tazawa J."/>
            <person name="Kobayashi H."/>
            <person name="Tanizawa Y."/>
            <person name="Uchino A."/>
            <person name="Tanaka F."/>
            <person name="Urashima Y."/>
            <person name="Miura S."/>
            <person name="Sakamoto M."/>
            <person name="Ohkuma M."/>
            <person name="Tohno M."/>
        </authorList>
    </citation>
    <scope>NUCLEOTIDE SEQUENCE</scope>
    <source>
        <strain evidence="2">D1-1</strain>
    </source>
</reference>
<keyword evidence="1" id="KW-1133">Transmembrane helix</keyword>
<dbReference type="EMBL" id="BQXY01000001">
    <property type="protein sequence ID" value="GKU24082.1"/>
    <property type="molecule type" value="Genomic_DNA"/>
</dbReference>
<organism evidence="2 3">
    <name type="scientific">Clostridium folliculivorans</name>
    <dbReference type="NCBI Taxonomy" id="2886038"/>
    <lineage>
        <taxon>Bacteria</taxon>
        <taxon>Bacillati</taxon>
        <taxon>Bacillota</taxon>
        <taxon>Clostridia</taxon>
        <taxon>Eubacteriales</taxon>
        <taxon>Clostridiaceae</taxon>
        <taxon>Clostridium</taxon>
    </lineage>
</organism>